<proteinExistence type="predicted"/>
<comment type="caution">
    <text evidence="1">The sequence shown here is derived from an EMBL/GenBank/DDBJ whole genome shotgun (WGS) entry which is preliminary data.</text>
</comment>
<gene>
    <name evidence="1" type="ORF">A2572_00670</name>
</gene>
<organism evidence="1 2">
    <name type="scientific">Candidatus Collierbacteria bacterium RIFOXYD1_FULL_40_9</name>
    <dbReference type="NCBI Taxonomy" id="1817731"/>
    <lineage>
        <taxon>Bacteria</taxon>
        <taxon>Candidatus Collieribacteriota</taxon>
    </lineage>
</organism>
<accession>A0A1F5FWR7</accession>
<dbReference type="AlphaFoldDB" id="A0A1F5FWR7"/>
<protein>
    <submittedName>
        <fullName evidence="1">Uncharacterized protein</fullName>
    </submittedName>
</protein>
<dbReference type="EMBL" id="MFAQ01000004">
    <property type="protein sequence ID" value="OGD84025.1"/>
    <property type="molecule type" value="Genomic_DNA"/>
</dbReference>
<evidence type="ECO:0000313" key="2">
    <source>
        <dbReference type="Proteomes" id="UP000179237"/>
    </source>
</evidence>
<name>A0A1F5FWR7_9BACT</name>
<dbReference type="Proteomes" id="UP000179237">
    <property type="component" value="Unassembled WGS sequence"/>
</dbReference>
<evidence type="ECO:0000313" key="1">
    <source>
        <dbReference type="EMBL" id="OGD84025.1"/>
    </source>
</evidence>
<sequence>MKFVRIFVHDEGDIISIQSAKRLSEVVYDHNPVIELLSGKLVEKPTVTIADETKIYHCLSEGYSVLLENLSNKFLMSGAKVFGESDPGFIQSMMELRSSRFFLDVYRKDHYWLGYQIISSLFLHGYRENIAPIDNVDVDLSNRKRSGLSFVESFLEKLSLSKIGNRESRRLFETTRFEEDIDAPVVKRKVWIEDGEKMKLVWQMDKKNTLLDYMTSTNPEKRKKGQEKFLELFGK</sequence>
<reference evidence="1 2" key="1">
    <citation type="journal article" date="2016" name="Nat. Commun.">
        <title>Thousands of microbial genomes shed light on interconnected biogeochemical processes in an aquifer system.</title>
        <authorList>
            <person name="Anantharaman K."/>
            <person name="Brown C.T."/>
            <person name="Hug L.A."/>
            <person name="Sharon I."/>
            <person name="Castelle C.J."/>
            <person name="Probst A.J."/>
            <person name="Thomas B.C."/>
            <person name="Singh A."/>
            <person name="Wilkins M.J."/>
            <person name="Karaoz U."/>
            <person name="Brodie E.L."/>
            <person name="Williams K.H."/>
            <person name="Hubbard S.S."/>
            <person name="Banfield J.F."/>
        </authorList>
    </citation>
    <scope>NUCLEOTIDE SEQUENCE [LARGE SCALE GENOMIC DNA]</scope>
</reference>